<keyword evidence="1" id="KW-0472">Membrane</keyword>
<reference evidence="2 3" key="1">
    <citation type="submission" date="2022-11" db="EMBL/GenBank/DDBJ databases">
        <title>Host association and intracellularity evolved multiple times independently in the Rickettsiales.</title>
        <authorList>
            <person name="Castelli M."/>
            <person name="Nardi T."/>
            <person name="Gammuto L."/>
            <person name="Bellinzona G."/>
            <person name="Sabaneyeva E."/>
            <person name="Potekhin A."/>
            <person name="Serra V."/>
            <person name="Petroni G."/>
            <person name="Sassera D."/>
        </authorList>
    </citation>
    <scope>NUCLEOTIDE SEQUENCE [LARGE SCALE GENOMIC DNA]</scope>
    <source>
        <strain evidence="2 3">NDG2</strain>
    </source>
</reference>
<gene>
    <name evidence="2" type="ORF">Bandiella_00396</name>
</gene>
<proteinExistence type="predicted"/>
<evidence type="ECO:0000256" key="1">
    <source>
        <dbReference type="SAM" id="Phobius"/>
    </source>
</evidence>
<feature type="transmembrane region" description="Helical" evidence="1">
    <location>
        <begin position="99"/>
        <end position="116"/>
    </location>
</feature>
<keyword evidence="3" id="KW-1185">Reference proteome</keyword>
<dbReference type="Proteomes" id="UP001327219">
    <property type="component" value="Chromosome"/>
</dbReference>
<evidence type="ECO:0000313" key="3">
    <source>
        <dbReference type="Proteomes" id="UP001327219"/>
    </source>
</evidence>
<keyword evidence="1" id="KW-0812">Transmembrane</keyword>
<dbReference type="Pfam" id="PF10097">
    <property type="entry name" value="DUF2335"/>
    <property type="match status" value="1"/>
</dbReference>
<feature type="transmembrane region" description="Helical" evidence="1">
    <location>
        <begin position="74"/>
        <end position="93"/>
    </location>
</feature>
<sequence length="122" mass="14734">MKQKNVRYIKRDYKPNYKNNRPSSSLPSPAMLESYEEISPGFTERLLELTKQKQEQQKNWEDNYLKSMNMTMRIGQILAFLFSIVVLIISTRFFYEQQFGSGAVLFITWFVFFFLMNRKYRN</sequence>
<dbReference type="InterPro" id="IPR019284">
    <property type="entry name" value="RP532"/>
</dbReference>
<accession>A0ABZ0ULC2</accession>
<name>A0ABZ0ULC2_9RICK</name>
<protein>
    <submittedName>
        <fullName evidence="2">DUF2335 super family protein</fullName>
    </submittedName>
</protein>
<dbReference type="EMBL" id="CP110820">
    <property type="protein sequence ID" value="WPX96287.1"/>
    <property type="molecule type" value="Genomic_DNA"/>
</dbReference>
<evidence type="ECO:0000313" key="2">
    <source>
        <dbReference type="EMBL" id="WPX96287.1"/>
    </source>
</evidence>
<dbReference type="RefSeq" id="WP_407651257.1">
    <property type="nucleotide sequence ID" value="NZ_CP110820.1"/>
</dbReference>
<keyword evidence="1" id="KW-1133">Transmembrane helix</keyword>
<organism evidence="2 3">
    <name type="scientific">Candidatus Bandiella euplotis</name>
    <dbReference type="NCBI Taxonomy" id="1664265"/>
    <lineage>
        <taxon>Bacteria</taxon>
        <taxon>Pseudomonadati</taxon>
        <taxon>Pseudomonadota</taxon>
        <taxon>Alphaproteobacteria</taxon>
        <taxon>Rickettsiales</taxon>
        <taxon>Candidatus Midichloriaceae</taxon>
        <taxon>Candidatus Bandiella</taxon>
    </lineage>
</organism>